<name>A0ABQ9HRC4_9NEOP</name>
<dbReference type="EMBL" id="JARBHB010000004">
    <property type="protein sequence ID" value="KAJ8886935.1"/>
    <property type="molecule type" value="Genomic_DNA"/>
</dbReference>
<accession>A0ABQ9HRC4</accession>
<evidence type="ECO:0000313" key="2">
    <source>
        <dbReference type="Proteomes" id="UP001159363"/>
    </source>
</evidence>
<proteinExistence type="predicted"/>
<protein>
    <submittedName>
        <fullName evidence="1">Uncharacterized protein</fullName>
    </submittedName>
</protein>
<dbReference type="PANTHER" id="PTHR47326">
    <property type="entry name" value="TRANSPOSABLE ELEMENT TC3 TRANSPOSASE-LIKE PROTEIN"/>
    <property type="match status" value="1"/>
</dbReference>
<dbReference type="PANTHER" id="PTHR47326:SF1">
    <property type="entry name" value="HTH PSQ-TYPE DOMAIN-CONTAINING PROTEIN"/>
    <property type="match status" value="1"/>
</dbReference>
<gene>
    <name evidence="1" type="ORF">PR048_013149</name>
</gene>
<dbReference type="Proteomes" id="UP001159363">
    <property type="component" value="Chromosome X"/>
</dbReference>
<sequence>MNRFTFNEMADILHLCYGAANSNTHAARRLYAQFPWRVVPSQMYFSTADCRLRKQGHVVEYEWCHDVRDPLNEPLLERVAEDPGPSTHVVASQLGILHTTIWNVWNKHCYNAYHTTKVQKLHQLHHRWCIEFCEWYNKQWQRVPTFPSIELFTDEATSMKMGYLTLRNTSTGLLKTLMPPTNVAGILGDMTKPNCPDISHYLSELLPYYLKMFLLKHGRTLIGGWSITVHFSGLRGPCMHFFFSGDSKELVYNTPVVSKTDLVACIVTAALVIQTQEGVLSFIHSCMHACMHACMRRWQTGAMRAFEPTGLALNMSCET</sequence>
<organism evidence="1 2">
    <name type="scientific">Dryococelus australis</name>
    <dbReference type="NCBI Taxonomy" id="614101"/>
    <lineage>
        <taxon>Eukaryota</taxon>
        <taxon>Metazoa</taxon>
        <taxon>Ecdysozoa</taxon>
        <taxon>Arthropoda</taxon>
        <taxon>Hexapoda</taxon>
        <taxon>Insecta</taxon>
        <taxon>Pterygota</taxon>
        <taxon>Neoptera</taxon>
        <taxon>Polyneoptera</taxon>
        <taxon>Phasmatodea</taxon>
        <taxon>Verophasmatodea</taxon>
        <taxon>Anareolatae</taxon>
        <taxon>Phasmatidae</taxon>
        <taxon>Eurycanthinae</taxon>
        <taxon>Dryococelus</taxon>
    </lineage>
</organism>
<keyword evidence="2" id="KW-1185">Reference proteome</keyword>
<comment type="caution">
    <text evidence="1">The sequence shown here is derived from an EMBL/GenBank/DDBJ whole genome shotgun (WGS) entry which is preliminary data.</text>
</comment>
<evidence type="ECO:0000313" key="1">
    <source>
        <dbReference type="EMBL" id="KAJ8886935.1"/>
    </source>
</evidence>
<reference evidence="1 2" key="1">
    <citation type="submission" date="2023-02" db="EMBL/GenBank/DDBJ databases">
        <title>LHISI_Scaffold_Assembly.</title>
        <authorList>
            <person name="Stuart O.P."/>
            <person name="Cleave R."/>
            <person name="Magrath M.J.L."/>
            <person name="Mikheyev A.S."/>
        </authorList>
    </citation>
    <scope>NUCLEOTIDE SEQUENCE [LARGE SCALE GENOMIC DNA]</scope>
    <source>
        <strain evidence="1">Daus_M_001</strain>
        <tissue evidence="1">Leg muscle</tissue>
    </source>
</reference>